<evidence type="ECO:0000256" key="3">
    <source>
        <dbReference type="ARBA" id="ARBA00022723"/>
    </source>
</evidence>
<evidence type="ECO:0000256" key="1">
    <source>
        <dbReference type="ARBA" id="ARBA00001933"/>
    </source>
</evidence>
<feature type="domain" description="Aminotransferase class V" evidence="7">
    <location>
        <begin position="5"/>
        <end position="368"/>
    </location>
</feature>
<reference evidence="8 9" key="1">
    <citation type="submission" date="2019-11" db="EMBL/GenBank/DDBJ databases">
        <title>Draft genome sequences of five Paenibacillus species of dairy origin.</title>
        <authorList>
            <person name="Olajide A.M."/>
            <person name="Chen S."/>
            <person name="Lapointe G."/>
        </authorList>
    </citation>
    <scope>NUCLEOTIDE SEQUENCE [LARGE SCALE GENOMIC DNA]</scope>
    <source>
        <strain evidence="8 9">2CS3</strain>
    </source>
</reference>
<dbReference type="InterPro" id="IPR015422">
    <property type="entry name" value="PyrdxlP-dep_Trfase_small"/>
</dbReference>
<keyword evidence="8" id="KW-0808">Transferase</keyword>
<keyword evidence="8" id="KW-0032">Aminotransferase</keyword>
<comment type="similarity">
    <text evidence="2">Belongs to the class-V pyridoxal-phosphate-dependent aminotransferase family. NifS/IscS subfamily.</text>
</comment>
<dbReference type="Gene3D" id="1.10.260.50">
    <property type="match status" value="1"/>
</dbReference>
<dbReference type="InterPro" id="IPR015421">
    <property type="entry name" value="PyrdxlP-dep_Trfase_major"/>
</dbReference>
<dbReference type="InterPro" id="IPR015424">
    <property type="entry name" value="PyrdxlP-dep_Trfase"/>
</dbReference>
<dbReference type="NCBIfam" id="NF002806">
    <property type="entry name" value="PRK02948.1"/>
    <property type="match status" value="1"/>
</dbReference>
<accession>A0A7X2ZE38</accession>
<keyword evidence="5" id="KW-0408">Iron</keyword>
<dbReference type="FunFam" id="3.40.640.10:FF:000084">
    <property type="entry name" value="IscS-like cysteine desulfurase"/>
    <property type="match status" value="1"/>
</dbReference>
<sequence length="392" mass="43024">MYLLYLDYAATAPMLPEVIDTMTEVMKTHYGNPSSLHRLGIDAQTLVARSRETIASALHCKAAEIRFTSGGTESNNWAIRGAAYRYRHRGTHLITSQIEHDSVYATFRQLEQEGFRVTYVPVDRTGRIDMDALRAALTDDTILVSVMYVNNEMGRVQPIREIGELLRPRVKTLFHVDAVQALGKLQVVPQELGADLLTCAAHKLGGPKGTGFLYIRSGVELQPLLYGGGQEQGLRSGTENVPAIVGMAKAVRIAVQQQPQFAAHTAELRTKLESVIGAHPELTLSGTDEPGGMAPHLIHFTYPGMKSEVLVHALEQRGIFVSARSACSSSVEKPSRILTAMGYTDAAARSGIRLSYSLQQTLGDVERFDRMLTEVLKAVKPQVTARSRKGRN</sequence>
<dbReference type="Gene3D" id="3.90.1150.10">
    <property type="entry name" value="Aspartate Aminotransferase, domain 1"/>
    <property type="match status" value="1"/>
</dbReference>
<keyword evidence="6" id="KW-0411">Iron-sulfur</keyword>
<dbReference type="PIRSF" id="PIRSF005572">
    <property type="entry name" value="NifS"/>
    <property type="match status" value="1"/>
</dbReference>
<dbReference type="Gene3D" id="3.40.640.10">
    <property type="entry name" value="Type I PLP-dependent aspartate aminotransferase-like (Major domain)"/>
    <property type="match status" value="1"/>
</dbReference>
<evidence type="ECO:0000256" key="2">
    <source>
        <dbReference type="ARBA" id="ARBA00006490"/>
    </source>
</evidence>
<evidence type="ECO:0000256" key="4">
    <source>
        <dbReference type="ARBA" id="ARBA00022898"/>
    </source>
</evidence>
<dbReference type="PANTHER" id="PTHR11601">
    <property type="entry name" value="CYSTEINE DESULFURYLASE FAMILY MEMBER"/>
    <property type="match status" value="1"/>
</dbReference>
<evidence type="ECO:0000313" key="9">
    <source>
        <dbReference type="Proteomes" id="UP000450917"/>
    </source>
</evidence>
<dbReference type="Proteomes" id="UP000450917">
    <property type="component" value="Unassembled WGS sequence"/>
</dbReference>
<keyword evidence="4" id="KW-0663">Pyridoxal phosphate</keyword>
<keyword evidence="3" id="KW-0479">Metal-binding</keyword>
<organism evidence="8 9">
    <name type="scientific">Paenibacillus validus</name>
    <dbReference type="NCBI Taxonomy" id="44253"/>
    <lineage>
        <taxon>Bacteria</taxon>
        <taxon>Bacillati</taxon>
        <taxon>Bacillota</taxon>
        <taxon>Bacilli</taxon>
        <taxon>Bacillales</taxon>
        <taxon>Paenibacillaceae</taxon>
        <taxon>Paenibacillus</taxon>
    </lineage>
</organism>
<gene>
    <name evidence="8" type="ORF">GNP93_17990</name>
</gene>
<evidence type="ECO:0000259" key="7">
    <source>
        <dbReference type="Pfam" id="PF00266"/>
    </source>
</evidence>
<dbReference type="GO" id="GO:0008483">
    <property type="term" value="F:transaminase activity"/>
    <property type="evidence" value="ECO:0007669"/>
    <property type="project" value="UniProtKB-KW"/>
</dbReference>
<keyword evidence="9" id="KW-1185">Reference proteome</keyword>
<dbReference type="InterPro" id="IPR000192">
    <property type="entry name" value="Aminotrans_V_dom"/>
</dbReference>
<dbReference type="InterPro" id="IPR016454">
    <property type="entry name" value="Cysteine_dSase"/>
</dbReference>
<dbReference type="GO" id="GO:0046872">
    <property type="term" value="F:metal ion binding"/>
    <property type="evidence" value="ECO:0007669"/>
    <property type="project" value="UniProtKB-KW"/>
</dbReference>
<protein>
    <submittedName>
        <fullName evidence="8">Aminotransferase class V-fold PLP-dependent enzyme</fullName>
    </submittedName>
</protein>
<comment type="caution">
    <text evidence="8">The sequence shown here is derived from an EMBL/GenBank/DDBJ whole genome shotgun (WGS) entry which is preliminary data.</text>
</comment>
<evidence type="ECO:0000256" key="5">
    <source>
        <dbReference type="ARBA" id="ARBA00023004"/>
    </source>
</evidence>
<name>A0A7X2ZE38_9BACL</name>
<dbReference type="Pfam" id="PF00266">
    <property type="entry name" value="Aminotran_5"/>
    <property type="match status" value="1"/>
</dbReference>
<evidence type="ECO:0000313" key="8">
    <source>
        <dbReference type="EMBL" id="MUG72563.1"/>
    </source>
</evidence>
<dbReference type="GO" id="GO:0051536">
    <property type="term" value="F:iron-sulfur cluster binding"/>
    <property type="evidence" value="ECO:0007669"/>
    <property type="project" value="UniProtKB-KW"/>
</dbReference>
<proteinExistence type="inferred from homology"/>
<dbReference type="PANTHER" id="PTHR11601:SF50">
    <property type="entry name" value="CYSTEINE DESULFURASE ISCS 2-RELATED"/>
    <property type="match status" value="1"/>
</dbReference>
<dbReference type="AlphaFoldDB" id="A0A7X2ZE38"/>
<dbReference type="GO" id="GO:0031071">
    <property type="term" value="F:cysteine desulfurase activity"/>
    <property type="evidence" value="ECO:0007669"/>
    <property type="project" value="UniProtKB-ARBA"/>
</dbReference>
<dbReference type="SUPFAM" id="SSF53383">
    <property type="entry name" value="PLP-dependent transferases"/>
    <property type="match status" value="1"/>
</dbReference>
<comment type="cofactor">
    <cofactor evidence="1">
        <name>pyridoxal 5'-phosphate</name>
        <dbReference type="ChEBI" id="CHEBI:597326"/>
    </cofactor>
</comment>
<evidence type="ECO:0000256" key="6">
    <source>
        <dbReference type="ARBA" id="ARBA00023014"/>
    </source>
</evidence>
<dbReference type="EMBL" id="WNZX01000016">
    <property type="protein sequence ID" value="MUG72563.1"/>
    <property type="molecule type" value="Genomic_DNA"/>
</dbReference>